<evidence type="ECO:0000256" key="1">
    <source>
        <dbReference type="SAM" id="Coils"/>
    </source>
</evidence>
<keyword evidence="1" id="KW-0175">Coiled coil</keyword>
<proteinExistence type="predicted"/>
<evidence type="ECO:0000313" key="4">
    <source>
        <dbReference type="Proteomes" id="UP001311915"/>
    </source>
</evidence>
<comment type="caution">
    <text evidence="3">The sequence shown here is derived from an EMBL/GenBank/DDBJ whole genome shotgun (WGS) entry which is preliminary data.</text>
</comment>
<dbReference type="Proteomes" id="UP001311915">
    <property type="component" value="Unassembled WGS sequence"/>
</dbReference>
<keyword evidence="4" id="KW-1185">Reference proteome</keyword>
<accession>A0AAV9LBP8</accession>
<evidence type="ECO:0000313" key="3">
    <source>
        <dbReference type="EMBL" id="KAK4721797.1"/>
    </source>
</evidence>
<gene>
    <name evidence="3" type="ORF">R3W88_012030</name>
</gene>
<dbReference type="AlphaFoldDB" id="A0AAV9LBP8"/>
<dbReference type="EMBL" id="JAWPEI010000007">
    <property type="protein sequence ID" value="KAK4721797.1"/>
    <property type="molecule type" value="Genomic_DNA"/>
</dbReference>
<name>A0AAV9LBP8_9SOLN</name>
<evidence type="ECO:0000256" key="2">
    <source>
        <dbReference type="SAM" id="MobiDB-lite"/>
    </source>
</evidence>
<sequence>MFLFSDSEDDEEDNTPLRWAIQKRMVPLTKKGKEKVVEETPTKKPSTRATTQKLMSYAMKTSKTNTTESRRRRETGEEEILIPAEGVIDISNDHSESDTMLEDITLAIEQRRKEEQGKKKTKPNSRILSIKKDIVDNLRVQKVLSGRIFDPQIIKRPSINTLADIVVIQSWNQLFMTKSPILHEEQVREFYYNGVGLGHDNGSLNTLVGNRSFHLNEERLGEILDVSREGIRYVVSQTCSESFANECAKLPKMHCEGISKKLIKGDYQLLFEFVNKVILPRSEKRIVYSVVDLFLMEALCKFELLNLLALMLDHMHKTVLEQKSKHGMRYGYFLTKVFKQLDLHVGADNVRTFKQSFSLNTLVECERIEGRTGKRSKMSQLVVEQSQLKYELEEMTVLVNKNDAEIALLKAQLAKEQTEGPGIAEVKELRMKNANLLAQNADLEEKLIKAHDTANDRLTLIIQSLTQKPPST</sequence>
<reference evidence="3 4" key="1">
    <citation type="submission" date="2023-10" db="EMBL/GenBank/DDBJ databases">
        <title>Genome-Wide Identification Analysis in wild type Solanum Pinnatisectum Reveals Some Genes Defensing Phytophthora Infestans.</title>
        <authorList>
            <person name="Sun C."/>
        </authorList>
    </citation>
    <scope>NUCLEOTIDE SEQUENCE [LARGE SCALE GENOMIC DNA]</scope>
    <source>
        <strain evidence="3">LQN</strain>
        <tissue evidence="3">Leaf</tissue>
    </source>
</reference>
<protein>
    <submittedName>
        <fullName evidence="3">Uncharacterized protein</fullName>
    </submittedName>
</protein>
<organism evidence="3 4">
    <name type="scientific">Solanum pinnatisectum</name>
    <name type="common">tansyleaf nightshade</name>
    <dbReference type="NCBI Taxonomy" id="50273"/>
    <lineage>
        <taxon>Eukaryota</taxon>
        <taxon>Viridiplantae</taxon>
        <taxon>Streptophyta</taxon>
        <taxon>Embryophyta</taxon>
        <taxon>Tracheophyta</taxon>
        <taxon>Spermatophyta</taxon>
        <taxon>Magnoliopsida</taxon>
        <taxon>eudicotyledons</taxon>
        <taxon>Gunneridae</taxon>
        <taxon>Pentapetalae</taxon>
        <taxon>asterids</taxon>
        <taxon>lamiids</taxon>
        <taxon>Solanales</taxon>
        <taxon>Solanaceae</taxon>
        <taxon>Solanoideae</taxon>
        <taxon>Solaneae</taxon>
        <taxon>Solanum</taxon>
    </lineage>
</organism>
<feature type="region of interest" description="Disordered" evidence="2">
    <location>
        <begin position="31"/>
        <end position="50"/>
    </location>
</feature>
<feature type="coiled-coil region" evidence="1">
    <location>
        <begin position="399"/>
        <end position="453"/>
    </location>
</feature>